<feature type="compositionally biased region" description="Polar residues" evidence="1">
    <location>
        <begin position="49"/>
        <end position="58"/>
    </location>
</feature>
<organism evidence="2 3">
    <name type="scientific">Mycobacteroides abscessus subsp. massiliense</name>
    <dbReference type="NCBI Taxonomy" id="1962118"/>
    <lineage>
        <taxon>Bacteria</taxon>
        <taxon>Bacillati</taxon>
        <taxon>Actinomycetota</taxon>
        <taxon>Actinomycetes</taxon>
        <taxon>Mycobacteriales</taxon>
        <taxon>Mycobacteriaceae</taxon>
        <taxon>Mycobacteroides</taxon>
        <taxon>Mycobacteroides abscessus</taxon>
    </lineage>
</organism>
<feature type="region of interest" description="Disordered" evidence="1">
    <location>
        <begin position="49"/>
        <end position="69"/>
    </location>
</feature>
<dbReference type="AlphaFoldDB" id="A0A1T8V4S1"/>
<dbReference type="RefSeq" id="WP_131830265.1">
    <property type="nucleotide sequence ID" value="NZ_FVGW01000022.1"/>
</dbReference>
<gene>
    <name evidence="2" type="ORF">SAMEA2259716_05713</name>
</gene>
<evidence type="ECO:0000256" key="1">
    <source>
        <dbReference type="SAM" id="MobiDB-lite"/>
    </source>
</evidence>
<feature type="compositionally biased region" description="Acidic residues" evidence="1">
    <location>
        <begin position="352"/>
        <end position="367"/>
    </location>
</feature>
<feature type="region of interest" description="Disordered" evidence="1">
    <location>
        <begin position="318"/>
        <end position="367"/>
    </location>
</feature>
<dbReference type="Proteomes" id="UP000190074">
    <property type="component" value="Unassembled WGS sequence"/>
</dbReference>
<sequence>MTRCRKCSARAELFLCGDCIDQLQEHLTEIAWLIGELEITLTGQDVLTTGSVGQSSEEPSPIRFDSQGNPNTIADQTCNAVTTWVRDLCETRGITFEPVRVIPLDFIGPLPDERWRRLPQRYQPTAADAAEWLAEHVHAIAADPGAARCFKEMADLRASALRMINRPDRHFAGPCPTIKAYSRTGKAIECGKFLYAATDERSITCSACKQPVDVQRNRQRAWREGDRLTERILLKRLKDIEEPVSERQLYRWLRQRKLSPVGWLHKGVFVEHYILRGDPRVFSLRAVRQLRAAELKAGQLETPDATSAVEILHEMLQTESATDGQPDDEPPRRHFSRTYGQSAAEAEHEAAEADQDGPETEQTEAIA</sequence>
<evidence type="ECO:0000313" key="2">
    <source>
        <dbReference type="EMBL" id="SKM99950.1"/>
    </source>
</evidence>
<evidence type="ECO:0000313" key="3">
    <source>
        <dbReference type="Proteomes" id="UP000190074"/>
    </source>
</evidence>
<proteinExistence type="predicted"/>
<protein>
    <submittedName>
        <fullName evidence="2">Gp75 protein</fullName>
    </submittedName>
</protein>
<dbReference type="EMBL" id="FVGW01000022">
    <property type="protein sequence ID" value="SKM99950.1"/>
    <property type="molecule type" value="Genomic_DNA"/>
</dbReference>
<accession>A0A1T8V4S1</accession>
<name>A0A1T8V4S1_9MYCO</name>
<reference evidence="2 3" key="1">
    <citation type="submission" date="2016-11" db="EMBL/GenBank/DDBJ databases">
        <authorList>
            <consortium name="Pathogen Informatics"/>
        </authorList>
    </citation>
    <scope>NUCLEOTIDE SEQUENCE [LARGE SCALE GENOMIC DNA]</scope>
    <source>
        <strain evidence="2 3">911</strain>
    </source>
</reference>